<dbReference type="CDD" id="cd06222">
    <property type="entry name" value="RNase_H_like"/>
    <property type="match status" value="1"/>
</dbReference>
<dbReference type="GO" id="GO:0003676">
    <property type="term" value="F:nucleic acid binding"/>
    <property type="evidence" value="ECO:0007669"/>
    <property type="project" value="InterPro"/>
</dbReference>
<evidence type="ECO:0000256" key="1">
    <source>
        <dbReference type="SAM" id="MobiDB-lite"/>
    </source>
</evidence>
<dbReference type="InterPro" id="IPR012337">
    <property type="entry name" value="RNaseH-like_sf"/>
</dbReference>
<dbReference type="InterPro" id="IPR044730">
    <property type="entry name" value="RNase_H-like_dom_plant"/>
</dbReference>
<accession>A0AAP0R0U4</accession>
<feature type="region of interest" description="Disordered" evidence="1">
    <location>
        <begin position="1"/>
        <end position="20"/>
    </location>
</feature>
<dbReference type="InterPro" id="IPR002156">
    <property type="entry name" value="RNaseH_domain"/>
</dbReference>
<keyword evidence="4" id="KW-1185">Reference proteome</keyword>
<proteinExistence type="predicted"/>
<dbReference type="Gene3D" id="3.30.420.10">
    <property type="entry name" value="Ribonuclease H-like superfamily/Ribonuclease H"/>
    <property type="match status" value="1"/>
</dbReference>
<dbReference type="EMBL" id="JBCGBO010000001">
    <property type="protein sequence ID" value="KAK9229995.1"/>
    <property type="molecule type" value="Genomic_DNA"/>
</dbReference>
<gene>
    <name evidence="3" type="ORF">WN944_022962</name>
</gene>
<dbReference type="GO" id="GO:0004523">
    <property type="term" value="F:RNA-DNA hybrid ribonuclease activity"/>
    <property type="evidence" value="ECO:0007669"/>
    <property type="project" value="InterPro"/>
</dbReference>
<dbReference type="PANTHER" id="PTHR47074">
    <property type="entry name" value="BNAC02G40300D PROTEIN"/>
    <property type="match status" value="1"/>
</dbReference>
<dbReference type="InterPro" id="IPR052929">
    <property type="entry name" value="RNase_H-like_EbsB-rel"/>
</dbReference>
<protein>
    <recommendedName>
        <fullName evidence="2">RNase H type-1 domain-containing protein</fullName>
    </recommendedName>
</protein>
<dbReference type="SUPFAM" id="SSF53098">
    <property type="entry name" value="Ribonuclease H-like"/>
    <property type="match status" value="1"/>
</dbReference>
<dbReference type="AlphaFoldDB" id="A0AAP0R0U4"/>
<evidence type="ECO:0000259" key="2">
    <source>
        <dbReference type="Pfam" id="PF13456"/>
    </source>
</evidence>
<evidence type="ECO:0000313" key="3">
    <source>
        <dbReference type="EMBL" id="KAK9229995.1"/>
    </source>
</evidence>
<reference evidence="3 4" key="1">
    <citation type="submission" date="2024-05" db="EMBL/GenBank/DDBJ databases">
        <title>Haplotype-resolved chromosome-level genome assembly of Huyou (Citrus changshanensis).</title>
        <authorList>
            <person name="Miao C."/>
            <person name="Chen W."/>
            <person name="Wu Y."/>
            <person name="Wang L."/>
            <person name="Zhao S."/>
            <person name="Grierson D."/>
            <person name="Xu C."/>
            <person name="Chen K."/>
        </authorList>
    </citation>
    <scope>NUCLEOTIDE SEQUENCE [LARGE SCALE GENOMIC DNA]</scope>
    <source>
        <strain evidence="3">01-14</strain>
        <tissue evidence="3">Leaf</tissue>
    </source>
</reference>
<organism evidence="3 4">
    <name type="scientific">Citrus x changshan-huyou</name>
    <dbReference type="NCBI Taxonomy" id="2935761"/>
    <lineage>
        <taxon>Eukaryota</taxon>
        <taxon>Viridiplantae</taxon>
        <taxon>Streptophyta</taxon>
        <taxon>Embryophyta</taxon>
        <taxon>Tracheophyta</taxon>
        <taxon>Spermatophyta</taxon>
        <taxon>Magnoliopsida</taxon>
        <taxon>eudicotyledons</taxon>
        <taxon>Gunneridae</taxon>
        <taxon>Pentapetalae</taxon>
        <taxon>rosids</taxon>
        <taxon>malvids</taxon>
        <taxon>Sapindales</taxon>
        <taxon>Rutaceae</taxon>
        <taxon>Aurantioideae</taxon>
        <taxon>Citrus</taxon>
    </lineage>
</organism>
<evidence type="ECO:0000313" key="4">
    <source>
        <dbReference type="Proteomes" id="UP001428341"/>
    </source>
</evidence>
<dbReference type="PANTHER" id="PTHR47074:SF48">
    <property type="entry name" value="POLYNUCLEOTIDYL TRANSFERASE, RIBONUCLEASE H-LIKE SUPERFAMILY PROTEIN"/>
    <property type="match status" value="1"/>
</dbReference>
<comment type="caution">
    <text evidence="3">The sequence shown here is derived from an EMBL/GenBank/DDBJ whole genome shotgun (WGS) entry which is preliminary data.</text>
</comment>
<feature type="domain" description="RNase H type-1" evidence="2">
    <location>
        <begin position="33"/>
        <end position="139"/>
    </location>
</feature>
<sequence length="141" mass="14863">MGGTSQDLVNGSPKPINSSLSWESPPHPFYKVNVDAAVSSKADYAGIGVLVRNSAGDVMAASTFQVLFLGDVEFVEAITVQKGIQFATDIGLVPAIIESDSLNVVNLIGNKITNKCEVGWLISDIQGLTSSQNPIKVLFAP</sequence>
<dbReference type="Pfam" id="PF13456">
    <property type="entry name" value="RVT_3"/>
    <property type="match status" value="1"/>
</dbReference>
<dbReference type="InterPro" id="IPR036397">
    <property type="entry name" value="RNaseH_sf"/>
</dbReference>
<name>A0AAP0R0U4_9ROSI</name>
<dbReference type="Proteomes" id="UP001428341">
    <property type="component" value="Unassembled WGS sequence"/>
</dbReference>